<sequence length="492" mass="55299">MRIFVCYEGFSEPFDVDADLTVEALKRMVKDAFLVQLSDDKQIQQYLHLTYGGATLQDSWALCDIGVRRGSIIQFQIKSEQRPVMFVLNTVMGETLPITGNRSLLHTSVANLKTVVSALSGLPVSAFRLSTPAGVQLYDCNWLQDYSIGMGTVLHLDTWDGWVEFLQCCLHGHRHAVQSYLSDEKPVRRFQLRVALFIAAWAGHLDLAAWLLECGVHAGEPVRVHPYREWCQQTSHQDIGKCPIHVAAESNQLLILKLFITRNPMSLACRDPGGRDPLKIAIQHGHRDCARYLANKMCSVICLPNMSLPMRVYLQVKHWVRLGKKRAASNRCRYTGAPLIAQLGNTLLVDGFNQPKMFSKSRKVKTKSKGGIKTNVQKKDMSKSETLCLPTLQPAKSETKKKDWKKVGICKDKFVLPPVYKENTPRPVFVGASPKSFHSLHASQGSSHHSGQTARENAAYCLTIARAFTEKTWLKQLNIARALVRKRVHSLT</sequence>
<proteinExistence type="predicted"/>
<keyword evidence="2" id="KW-1185">Reference proteome</keyword>
<dbReference type="Gene3D" id="1.25.40.20">
    <property type="entry name" value="Ankyrin repeat-containing domain"/>
    <property type="match status" value="1"/>
</dbReference>
<name>A0A6P7HVI7_9TELE</name>
<evidence type="ECO:0000313" key="3">
    <source>
        <dbReference type="RefSeq" id="XP_028259735.1"/>
    </source>
</evidence>
<dbReference type="InterPro" id="IPR029071">
    <property type="entry name" value="Ubiquitin-like_domsf"/>
</dbReference>
<dbReference type="Proteomes" id="UP000515145">
    <property type="component" value="Chromosome 4"/>
</dbReference>
<protein>
    <submittedName>
        <fullName evidence="3">Protein ANKUB1-like</fullName>
    </submittedName>
</protein>
<feature type="domain" description="Ubiquitin-like" evidence="1">
    <location>
        <begin position="1"/>
        <end position="78"/>
    </location>
</feature>
<dbReference type="InterPro" id="IPR000626">
    <property type="entry name" value="Ubiquitin-like_dom"/>
</dbReference>
<dbReference type="GeneID" id="114434616"/>
<dbReference type="InterPro" id="IPR002110">
    <property type="entry name" value="Ankyrin_rpt"/>
</dbReference>
<dbReference type="AlphaFoldDB" id="A0A6P7HVI7"/>
<dbReference type="Gene3D" id="3.10.20.90">
    <property type="entry name" value="Phosphatidylinositol 3-kinase Catalytic Subunit, Chain A, domain 1"/>
    <property type="match status" value="2"/>
</dbReference>
<evidence type="ECO:0000313" key="2">
    <source>
        <dbReference type="Proteomes" id="UP000515145"/>
    </source>
</evidence>
<feature type="domain" description="Ubiquitin-like" evidence="1">
    <location>
        <begin position="108"/>
        <end position="156"/>
    </location>
</feature>
<dbReference type="InterPro" id="IPR042788">
    <property type="entry name" value="ANKUB1"/>
</dbReference>
<dbReference type="SUPFAM" id="SSF54236">
    <property type="entry name" value="Ubiquitin-like"/>
    <property type="match status" value="2"/>
</dbReference>
<dbReference type="PANTHER" id="PTHR46885:SF1">
    <property type="entry name" value="PROTEIN ANKUB1"/>
    <property type="match status" value="1"/>
</dbReference>
<gene>
    <name evidence="3" type="primary">LOC114434616</name>
</gene>
<dbReference type="Pfam" id="PF12796">
    <property type="entry name" value="Ank_2"/>
    <property type="match status" value="1"/>
</dbReference>
<dbReference type="RefSeq" id="XP_028259735.1">
    <property type="nucleotide sequence ID" value="XM_028403934.1"/>
</dbReference>
<dbReference type="InParanoid" id="A0A6P7HVI7"/>
<dbReference type="OrthoDB" id="8856820at2759"/>
<dbReference type="PROSITE" id="PS50053">
    <property type="entry name" value="UBIQUITIN_2"/>
    <property type="match status" value="2"/>
</dbReference>
<dbReference type="SMART" id="SM00248">
    <property type="entry name" value="ANK"/>
    <property type="match status" value="3"/>
</dbReference>
<reference evidence="3" key="1">
    <citation type="submission" date="2025-08" db="UniProtKB">
        <authorList>
            <consortium name="RefSeq"/>
        </authorList>
    </citation>
    <scope>IDENTIFICATION</scope>
</reference>
<dbReference type="SUPFAM" id="SSF48403">
    <property type="entry name" value="Ankyrin repeat"/>
    <property type="match status" value="1"/>
</dbReference>
<evidence type="ECO:0000259" key="1">
    <source>
        <dbReference type="PROSITE" id="PS50053"/>
    </source>
</evidence>
<dbReference type="InterPro" id="IPR036770">
    <property type="entry name" value="Ankyrin_rpt-contain_sf"/>
</dbReference>
<accession>A0A6P7HVI7</accession>
<organism evidence="2 3">
    <name type="scientific">Parambassis ranga</name>
    <name type="common">Indian glassy fish</name>
    <dbReference type="NCBI Taxonomy" id="210632"/>
    <lineage>
        <taxon>Eukaryota</taxon>
        <taxon>Metazoa</taxon>
        <taxon>Chordata</taxon>
        <taxon>Craniata</taxon>
        <taxon>Vertebrata</taxon>
        <taxon>Euteleostomi</taxon>
        <taxon>Actinopterygii</taxon>
        <taxon>Neopterygii</taxon>
        <taxon>Teleostei</taxon>
        <taxon>Neoteleostei</taxon>
        <taxon>Acanthomorphata</taxon>
        <taxon>Ovalentaria</taxon>
        <taxon>Ambassidae</taxon>
        <taxon>Parambassis</taxon>
    </lineage>
</organism>
<dbReference type="PANTHER" id="PTHR46885">
    <property type="entry name" value="PROTEIN ANKUB1"/>
    <property type="match status" value="1"/>
</dbReference>